<reference evidence="11" key="1">
    <citation type="submission" date="2013-02" db="EMBL/GenBank/DDBJ databases">
        <authorList>
            <person name="Cross G.A.M."/>
            <person name="Kim H.-S."/>
            <person name="Wickstead B."/>
        </authorList>
    </citation>
    <scope>NUCLEOTIDE SEQUENCE</scope>
    <source>
        <strain evidence="11">Lister 427</strain>
    </source>
</reference>
<keyword evidence="7" id="KW-0325">Glycoprotein</keyword>
<accession>M4SW63</accession>
<evidence type="ECO:0000256" key="1">
    <source>
        <dbReference type="ARBA" id="ARBA00002523"/>
    </source>
</evidence>
<keyword evidence="3" id="KW-1003">Cell membrane</keyword>
<dbReference type="Pfam" id="PF13206">
    <property type="entry name" value="VSG_B"/>
    <property type="match status" value="1"/>
</dbReference>
<dbReference type="EMBL" id="KC613222">
    <property type="protein sequence ID" value="AGH60653.1"/>
    <property type="molecule type" value="Genomic_DNA"/>
</dbReference>
<keyword evidence="4" id="KW-0336">GPI-anchor</keyword>
<comment type="subcellular location">
    <subcellularLocation>
        <location evidence="2">Cell membrane</location>
        <topology evidence="2">Lipid-anchor</topology>
        <topology evidence="2">GPI-anchor</topology>
    </subcellularLocation>
</comment>
<dbReference type="VEuPathDB" id="TriTrypDB:Tb427_000443800"/>
<keyword evidence="8" id="KW-0449">Lipoprotein</keyword>
<evidence type="ECO:0000256" key="8">
    <source>
        <dbReference type="ARBA" id="ARBA00023288"/>
    </source>
</evidence>
<evidence type="ECO:0000256" key="7">
    <source>
        <dbReference type="ARBA" id="ARBA00023180"/>
    </source>
</evidence>
<dbReference type="VEuPathDB" id="TriTrypDB:Tb927.6.5740"/>
<evidence type="ECO:0000256" key="2">
    <source>
        <dbReference type="ARBA" id="ARBA00004609"/>
    </source>
</evidence>
<evidence type="ECO:0000313" key="11">
    <source>
        <dbReference type="EMBL" id="AGH60653.1"/>
    </source>
</evidence>
<keyword evidence="5 9" id="KW-0732">Signal</keyword>
<evidence type="ECO:0000256" key="3">
    <source>
        <dbReference type="ARBA" id="ARBA00022475"/>
    </source>
</evidence>
<dbReference type="InterPro" id="IPR025932">
    <property type="entry name" value="Trypano_VSG_B_N_dom"/>
</dbReference>
<feature type="domain" description="Trypanosome variant surface glycoprotein B-type N-terminal" evidence="10">
    <location>
        <begin position="14"/>
        <end position="307"/>
    </location>
</feature>
<sequence>MTLIPAHASVLLLFVVAATRDSHAADSEALNLAELSTVCSLIKMANDDSTDMPTAQLETDEIAAINEGNFSLADDYWTKAFPTDAIKNKDDAKGYEDEQTKANCQAQWLAWQKIAHSIATKAKKKDTKISAMQKASNVGRAAALEAAAIVEEAASLQARFETENKPALAGLKMRVLDDLKEAAYGAGKTETVAANKCPGAKSGDRSSDCKVATAGKALCIVSVCLCAKDSGAQPNTEVCGQTLTQDVTSWNEGNVKAAYAALEPHCLKMPSVKQTVANIRSLLEQLKGLYKTKGGASGKSVILGRAGTN</sequence>
<keyword evidence="6" id="KW-0472">Membrane</keyword>
<comment type="function">
    <text evidence="1">VSG forms a coat on the surface of the parasite. The trypanosome evades the immune response of the host by expressing a series of antigenically distinct VSGs from an estimated 1000 VSG genes.</text>
</comment>
<reference evidence="11" key="2">
    <citation type="journal article" date="2014" name="Mol. Biochem. Parasitol.">
        <title>Capturing the variant surface glycoprotein repertoire (the VSGnome) of Trypanosoma brucei Lister 427.</title>
        <authorList>
            <person name="Cross G.A."/>
            <person name="Kim H.S."/>
            <person name="Wickstead B."/>
        </authorList>
    </citation>
    <scope>NUCLEOTIDE SEQUENCE</scope>
    <source>
        <strain evidence="11">Lister 427</strain>
    </source>
</reference>
<protein>
    <submittedName>
        <fullName evidence="11">Variant surface glycoprotein 1741</fullName>
    </submittedName>
</protein>
<dbReference type="GO" id="GO:0098552">
    <property type="term" value="C:side of membrane"/>
    <property type="evidence" value="ECO:0007669"/>
    <property type="project" value="UniProtKB-KW"/>
</dbReference>
<feature type="signal peptide" evidence="9">
    <location>
        <begin position="1"/>
        <end position="24"/>
    </location>
</feature>
<dbReference type="AlphaFoldDB" id="M4SW63"/>
<dbReference type="GO" id="GO:0005886">
    <property type="term" value="C:plasma membrane"/>
    <property type="evidence" value="ECO:0007669"/>
    <property type="project" value="UniProtKB-SubCell"/>
</dbReference>
<name>M4SW63_9TRYP</name>
<organism evidence="11">
    <name type="scientific">Trypanosoma brucei</name>
    <dbReference type="NCBI Taxonomy" id="5691"/>
    <lineage>
        <taxon>Eukaryota</taxon>
        <taxon>Discoba</taxon>
        <taxon>Euglenozoa</taxon>
        <taxon>Kinetoplastea</taxon>
        <taxon>Metakinetoplastina</taxon>
        <taxon>Trypanosomatida</taxon>
        <taxon>Trypanosomatidae</taxon>
        <taxon>Trypanosoma</taxon>
    </lineage>
</organism>
<evidence type="ECO:0000256" key="9">
    <source>
        <dbReference type="SAM" id="SignalP"/>
    </source>
</evidence>
<evidence type="ECO:0000256" key="6">
    <source>
        <dbReference type="ARBA" id="ARBA00023136"/>
    </source>
</evidence>
<proteinExistence type="predicted"/>
<feature type="chain" id="PRO_5004057438" evidence="9">
    <location>
        <begin position="25"/>
        <end position="309"/>
    </location>
</feature>
<evidence type="ECO:0000259" key="10">
    <source>
        <dbReference type="Pfam" id="PF13206"/>
    </source>
</evidence>
<evidence type="ECO:0000256" key="5">
    <source>
        <dbReference type="ARBA" id="ARBA00022729"/>
    </source>
</evidence>
<evidence type="ECO:0000256" key="4">
    <source>
        <dbReference type="ARBA" id="ARBA00022622"/>
    </source>
</evidence>